<comment type="similarity">
    <text evidence="6">Belongs to the class-IV pyridoxal-phosphate-dependent aminotransferase family.</text>
</comment>
<dbReference type="PIRSF" id="PIRSF006468">
    <property type="entry name" value="BCAT1"/>
    <property type="match status" value="1"/>
</dbReference>
<keyword evidence="8 17" id="KW-0032">Aminotransferase</keyword>
<dbReference type="RefSeq" id="WP_103787092.1">
    <property type="nucleotide sequence ID" value="NZ_PQVF01000001.1"/>
</dbReference>
<comment type="catalytic activity">
    <reaction evidence="13">
        <text>L-valine + 2-oxoglutarate = 3-methyl-2-oxobutanoate + L-glutamate</text>
        <dbReference type="Rhea" id="RHEA:24813"/>
        <dbReference type="ChEBI" id="CHEBI:11851"/>
        <dbReference type="ChEBI" id="CHEBI:16810"/>
        <dbReference type="ChEBI" id="CHEBI:29985"/>
        <dbReference type="ChEBI" id="CHEBI:57762"/>
        <dbReference type="EC" id="2.6.1.42"/>
    </reaction>
</comment>
<evidence type="ECO:0000256" key="6">
    <source>
        <dbReference type="ARBA" id="ARBA00009320"/>
    </source>
</evidence>
<evidence type="ECO:0000313" key="18">
    <source>
        <dbReference type="Proteomes" id="UP000236893"/>
    </source>
</evidence>
<evidence type="ECO:0000256" key="9">
    <source>
        <dbReference type="ARBA" id="ARBA00022605"/>
    </source>
</evidence>
<accession>A0A2S5A8R9</accession>
<dbReference type="CDD" id="cd01557">
    <property type="entry name" value="BCAT_beta_family"/>
    <property type="match status" value="1"/>
</dbReference>
<comment type="function">
    <text evidence="2">Acts on leucine, isoleucine and valine.</text>
</comment>
<evidence type="ECO:0000256" key="4">
    <source>
        <dbReference type="ARBA" id="ARBA00004931"/>
    </source>
</evidence>
<gene>
    <name evidence="17" type="ORF">C3K47_00375</name>
</gene>
<evidence type="ECO:0000256" key="12">
    <source>
        <dbReference type="ARBA" id="ARBA00023304"/>
    </source>
</evidence>
<proteinExistence type="inferred from homology"/>
<evidence type="ECO:0000313" key="17">
    <source>
        <dbReference type="EMBL" id="POY38990.1"/>
    </source>
</evidence>
<dbReference type="NCBIfam" id="TIGR01123">
    <property type="entry name" value="ilvE_II"/>
    <property type="match status" value="1"/>
</dbReference>
<evidence type="ECO:0000256" key="16">
    <source>
        <dbReference type="PIRSR" id="PIRSR006468-1"/>
    </source>
</evidence>
<organism evidence="17 18">
    <name type="scientific">Solitalea longa</name>
    <dbReference type="NCBI Taxonomy" id="2079460"/>
    <lineage>
        <taxon>Bacteria</taxon>
        <taxon>Pseudomonadati</taxon>
        <taxon>Bacteroidota</taxon>
        <taxon>Sphingobacteriia</taxon>
        <taxon>Sphingobacteriales</taxon>
        <taxon>Sphingobacteriaceae</taxon>
        <taxon>Solitalea</taxon>
    </lineage>
</organism>
<dbReference type="AlphaFoldDB" id="A0A2S5A8R9"/>
<dbReference type="UniPathway" id="UPA00047">
    <property type="reaction ID" value="UER00058"/>
</dbReference>
<dbReference type="Proteomes" id="UP000236893">
    <property type="component" value="Unassembled WGS sequence"/>
</dbReference>
<dbReference type="InterPro" id="IPR033939">
    <property type="entry name" value="BCAT_family"/>
</dbReference>
<comment type="caution">
    <text evidence="17">The sequence shown here is derived from an EMBL/GenBank/DDBJ whole genome shotgun (WGS) entry which is preliminary data.</text>
</comment>
<keyword evidence="18" id="KW-1185">Reference proteome</keyword>
<dbReference type="EMBL" id="PQVF01000001">
    <property type="protein sequence ID" value="POY38990.1"/>
    <property type="molecule type" value="Genomic_DNA"/>
</dbReference>
<comment type="catalytic activity">
    <reaction evidence="14">
        <text>L-isoleucine + 2-oxoglutarate = (S)-3-methyl-2-oxopentanoate + L-glutamate</text>
        <dbReference type="Rhea" id="RHEA:24801"/>
        <dbReference type="ChEBI" id="CHEBI:16810"/>
        <dbReference type="ChEBI" id="CHEBI:29985"/>
        <dbReference type="ChEBI" id="CHEBI:35146"/>
        <dbReference type="ChEBI" id="CHEBI:58045"/>
        <dbReference type="EC" id="2.6.1.42"/>
    </reaction>
</comment>
<dbReference type="GO" id="GO:0004084">
    <property type="term" value="F:branched-chain-amino-acid transaminase activity"/>
    <property type="evidence" value="ECO:0007669"/>
    <property type="project" value="UniProtKB-EC"/>
</dbReference>
<dbReference type="EC" id="2.6.1.42" evidence="7"/>
<dbReference type="OrthoDB" id="9804984at2"/>
<evidence type="ECO:0000256" key="13">
    <source>
        <dbReference type="ARBA" id="ARBA00048212"/>
    </source>
</evidence>
<dbReference type="InterPro" id="IPR036038">
    <property type="entry name" value="Aminotransferase-like"/>
</dbReference>
<keyword evidence="11" id="KW-0663">Pyridoxal phosphate</keyword>
<comment type="cofactor">
    <cofactor evidence="1">
        <name>pyridoxal 5'-phosphate</name>
        <dbReference type="ChEBI" id="CHEBI:597326"/>
    </cofactor>
</comment>
<evidence type="ECO:0000256" key="11">
    <source>
        <dbReference type="ARBA" id="ARBA00022898"/>
    </source>
</evidence>
<dbReference type="Gene3D" id="3.30.470.10">
    <property type="match status" value="1"/>
</dbReference>
<keyword evidence="12" id="KW-0100">Branched-chain amino acid biosynthesis</keyword>
<evidence type="ECO:0000256" key="15">
    <source>
        <dbReference type="ARBA" id="ARBA00049229"/>
    </source>
</evidence>
<reference evidence="17 18" key="1">
    <citation type="submission" date="2018-01" db="EMBL/GenBank/DDBJ databases">
        <authorList>
            <person name="Gaut B.S."/>
            <person name="Morton B.R."/>
            <person name="Clegg M.T."/>
            <person name="Duvall M.R."/>
        </authorList>
    </citation>
    <scope>NUCLEOTIDE SEQUENCE [LARGE SCALE GENOMIC DNA]</scope>
    <source>
        <strain evidence="17 18">HR-AV</strain>
    </source>
</reference>
<dbReference type="InterPro" id="IPR043131">
    <property type="entry name" value="BCAT-like_N"/>
</dbReference>
<dbReference type="UniPathway" id="UPA00048">
    <property type="reaction ID" value="UER00073"/>
</dbReference>
<dbReference type="GO" id="GO:0009098">
    <property type="term" value="P:L-leucine biosynthetic process"/>
    <property type="evidence" value="ECO:0007669"/>
    <property type="project" value="UniProtKB-UniPathway"/>
</dbReference>
<dbReference type="Pfam" id="PF01063">
    <property type="entry name" value="Aminotran_4"/>
    <property type="match status" value="1"/>
</dbReference>
<evidence type="ECO:0000256" key="8">
    <source>
        <dbReference type="ARBA" id="ARBA00022576"/>
    </source>
</evidence>
<keyword evidence="10 17" id="KW-0808">Transferase</keyword>
<dbReference type="InterPro" id="IPR001544">
    <property type="entry name" value="Aminotrans_IV"/>
</dbReference>
<comment type="pathway">
    <text evidence="3">Amino-acid biosynthesis; L-isoleucine biosynthesis; L-isoleucine from 2-oxobutanoate: step 4/4.</text>
</comment>
<feature type="modified residue" description="N6-(pyridoxal phosphate)lysine" evidence="16">
    <location>
        <position position="195"/>
    </location>
</feature>
<dbReference type="PANTHER" id="PTHR11825:SF44">
    <property type="entry name" value="BRANCHED-CHAIN-AMINO-ACID AMINOTRANSFERASE"/>
    <property type="match status" value="1"/>
</dbReference>
<dbReference type="SUPFAM" id="SSF56752">
    <property type="entry name" value="D-aminoacid aminotransferase-like PLP-dependent enzymes"/>
    <property type="match status" value="1"/>
</dbReference>
<keyword evidence="9" id="KW-0028">Amino-acid biosynthesis</keyword>
<evidence type="ECO:0000256" key="2">
    <source>
        <dbReference type="ARBA" id="ARBA00003109"/>
    </source>
</evidence>
<dbReference type="Gene3D" id="3.20.10.10">
    <property type="entry name" value="D-amino Acid Aminotransferase, subunit A, domain 2"/>
    <property type="match status" value="1"/>
</dbReference>
<evidence type="ECO:0000256" key="1">
    <source>
        <dbReference type="ARBA" id="ARBA00001933"/>
    </source>
</evidence>
<comment type="pathway">
    <text evidence="5">Amino-acid biosynthesis; L-leucine biosynthesis; L-leucine from 3-methyl-2-oxobutanoate: step 4/4.</text>
</comment>
<name>A0A2S5A8R9_9SPHI</name>
<dbReference type="NCBIfam" id="NF009897">
    <property type="entry name" value="PRK13357.1"/>
    <property type="match status" value="1"/>
</dbReference>
<evidence type="ECO:0000256" key="14">
    <source>
        <dbReference type="ARBA" id="ARBA00048798"/>
    </source>
</evidence>
<comment type="pathway">
    <text evidence="4">Amino-acid biosynthesis; L-valine biosynthesis; L-valine from pyruvate: step 4/4.</text>
</comment>
<protein>
    <recommendedName>
        <fullName evidence="7">branched-chain-amino-acid transaminase</fullName>
        <ecNumber evidence="7">2.6.1.42</ecNumber>
    </recommendedName>
</protein>
<dbReference type="UniPathway" id="UPA00049">
    <property type="reaction ID" value="UER00062"/>
</dbReference>
<sequence>MIETLNIEVQKVEKSKISSVDFNDLPFGKVFSDHMLVAEYSDGEWKNINIKPYAPIEFTPAVAALHYGQSIFEGLKAFKNEQGEAVIFRPEANFERFNISAERMCMPTVPEEIFMKGMAQLIELDNNWIPNKPDCALYIRPFMFSTDEYIGVRPSAKYTFIVFTCPVGAYYSKSVKVKFETTYSRSCPGGIGYAKAAANYGASMYPAMLAQQQGFDQVIWTDSSSHEFIEESGVMNVMFVIDGKLVTPPAKDTILKGITRDSVLTIAREWGLTVEERPVAVSEVVQAIEEGRLTEAFGVGTAATISQIAQITNGDKDYILPDPAGRDFSNKVHKHLDAIKSGTVADTHGWIYKV</sequence>
<dbReference type="GO" id="GO:0009097">
    <property type="term" value="P:isoleucine biosynthetic process"/>
    <property type="evidence" value="ECO:0007669"/>
    <property type="project" value="UniProtKB-UniPathway"/>
</dbReference>
<evidence type="ECO:0000256" key="3">
    <source>
        <dbReference type="ARBA" id="ARBA00004824"/>
    </source>
</evidence>
<dbReference type="InterPro" id="IPR005786">
    <property type="entry name" value="B_amino_transII"/>
</dbReference>
<dbReference type="PANTHER" id="PTHR11825">
    <property type="entry name" value="SUBGROUP IIII AMINOTRANSFERASE"/>
    <property type="match status" value="1"/>
</dbReference>
<evidence type="ECO:0000256" key="5">
    <source>
        <dbReference type="ARBA" id="ARBA00005072"/>
    </source>
</evidence>
<evidence type="ECO:0000256" key="10">
    <source>
        <dbReference type="ARBA" id="ARBA00022679"/>
    </source>
</evidence>
<comment type="catalytic activity">
    <reaction evidence="15">
        <text>L-leucine + 2-oxoglutarate = 4-methyl-2-oxopentanoate + L-glutamate</text>
        <dbReference type="Rhea" id="RHEA:18321"/>
        <dbReference type="ChEBI" id="CHEBI:16810"/>
        <dbReference type="ChEBI" id="CHEBI:17865"/>
        <dbReference type="ChEBI" id="CHEBI:29985"/>
        <dbReference type="ChEBI" id="CHEBI:57427"/>
        <dbReference type="EC" id="2.6.1.42"/>
    </reaction>
</comment>
<evidence type="ECO:0000256" key="7">
    <source>
        <dbReference type="ARBA" id="ARBA00013053"/>
    </source>
</evidence>
<dbReference type="InterPro" id="IPR043132">
    <property type="entry name" value="BCAT-like_C"/>
</dbReference>
<dbReference type="GO" id="GO:0009099">
    <property type="term" value="P:L-valine biosynthetic process"/>
    <property type="evidence" value="ECO:0007669"/>
    <property type="project" value="UniProtKB-UniPathway"/>
</dbReference>